<evidence type="ECO:0000256" key="4">
    <source>
        <dbReference type="ARBA" id="ARBA00022475"/>
    </source>
</evidence>
<keyword evidence="9 14" id="KW-0472">Membrane</keyword>
<feature type="transmembrane region" description="Helical" evidence="14">
    <location>
        <begin position="550"/>
        <end position="570"/>
    </location>
</feature>
<comment type="similarity">
    <text evidence="2 13">Belongs to the sodium:solute symporter (SSF) (TC 2.A.21) family.</text>
</comment>
<feature type="transmembrane region" description="Helical" evidence="14">
    <location>
        <begin position="259"/>
        <end position="278"/>
    </location>
</feature>
<evidence type="ECO:0000256" key="10">
    <source>
        <dbReference type="ARBA" id="ARBA00023180"/>
    </source>
</evidence>
<protein>
    <submittedName>
        <fullName evidence="15">Uncharacterized protein</fullName>
    </submittedName>
</protein>
<evidence type="ECO:0000256" key="2">
    <source>
        <dbReference type="ARBA" id="ARBA00006434"/>
    </source>
</evidence>
<evidence type="ECO:0000256" key="9">
    <source>
        <dbReference type="ARBA" id="ARBA00023136"/>
    </source>
</evidence>
<dbReference type="InterPro" id="IPR051163">
    <property type="entry name" value="Sodium:Solute_Symporter_SSF"/>
</dbReference>
<dbReference type="PANTHER" id="PTHR42985">
    <property type="entry name" value="SODIUM-COUPLED MONOCARBOXYLATE TRANSPORTER"/>
    <property type="match status" value="1"/>
</dbReference>
<dbReference type="NCBIfam" id="TIGR00813">
    <property type="entry name" value="sss"/>
    <property type="match status" value="1"/>
</dbReference>
<dbReference type="OrthoDB" id="6132759at2759"/>
<dbReference type="Proteomes" id="UP001154078">
    <property type="component" value="Chromosome 1"/>
</dbReference>
<feature type="transmembrane region" description="Helical" evidence="14">
    <location>
        <begin position="299"/>
        <end position="322"/>
    </location>
</feature>
<keyword evidence="6 14" id="KW-1133">Transmembrane helix</keyword>
<feature type="transmembrane region" description="Helical" evidence="14">
    <location>
        <begin position="149"/>
        <end position="172"/>
    </location>
</feature>
<feature type="transmembrane region" description="Helical" evidence="14">
    <location>
        <begin position="213"/>
        <end position="239"/>
    </location>
</feature>
<proteinExistence type="inferred from homology"/>
<feature type="transmembrane region" description="Helical" evidence="14">
    <location>
        <begin position="184"/>
        <end position="206"/>
    </location>
</feature>
<keyword evidence="4" id="KW-1003">Cell membrane</keyword>
<dbReference type="Pfam" id="PF00474">
    <property type="entry name" value="SSF"/>
    <property type="match status" value="1"/>
</dbReference>
<accession>A0A9P0FAB2</accession>
<dbReference type="EMBL" id="OV121132">
    <property type="protein sequence ID" value="CAH0547669.1"/>
    <property type="molecule type" value="Genomic_DNA"/>
</dbReference>
<keyword evidence="10" id="KW-0325">Glycoprotein</keyword>
<evidence type="ECO:0000256" key="3">
    <source>
        <dbReference type="ARBA" id="ARBA00022448"/>
    </source>
</evidence>
<evidence type="ECO:0000256" key="6">
    <source>
        <dbReference type="ARBA" id="ARBA00022989"/>
    </source>
</evidence>
<keyword evidence="16" id="KW-1185">Reference proteome</keyword>
<evidence type="ECO:0000256" key="1">
    <source>
        <dbReference type="ARBA" id="ARBA00004651"/>
    </source>
</evidence>
<evidence type="ECO:0000313" key="16">
    <source>
        <dbReference type="Proteomes" id="UP001154078"/>
    </source>
</evidence>
<dbReference type="GO" id="GO:0005886">
    <property type="term" value="C:plasma membrane"/>
    <property type="evidence" value="ECO:0007669"/>
    <property type="project" value="UniProtKB-SubCell"/>
</dbReference>
<evidence type="ECO:0000256" key="14">
    <source>
        <dbReference type="SAM" id="Phobius"/>
    </source>
</evidence>
<dbReference type="PANTHER" id="PTHR42985:SF21">
    <property type="entry name" value="SODIUM-DEPENDENT MULTIVITAMIN TRANSPORTER-LIKE PROTEIN"/>
    <property type="match status" value="1"/>
</dbReference>
<evidence type="ECO:0000256" key="5">
    <source>
        <dbReference type="ARBA" id="ARBA00022692"/>
    </source>
</evidence>
<feature type="transmembrane region" description="Helical" evidence="14">
    <location>
        <begin position="460"/>
        <end position="481"/>
    </location>
</feature>
<dbReference type="InterPro" id="IPR038377">
    <property type="entry name" value="Na/Glc_symporter_sf"/>
</dbReference>
<name>A0A9P0FAB2_BRAAE</name>
<feature type="transmembrane region" description="Helical" evidence="14">
    <location>
        <begin position="359"/>
        <end position="383"/>
    </location>
</feature>
<comment type="catalytic activity">
    <reaction evidence="12">
        <text>iodide(out) + 2 Na(+)(out) = iodide(in) + 2 Na(+)(in)</text>
        <dbReference type="Rhea" id="RHEA:71207"/>
        <dbReference type="ChEBI" id="CHEBI:16382"/>
        <dbReference type="ChEBI" id="CHEBI:29101"/>
    </reaction>
</comment>
<evidence type="ECO:0000256" key="13">
    <source>
        <dbReference type="RuleBase" id="RU362091"/>
    </source>
</evidence>
<dbReference type="InterPro" id="IPR001734">
    <property type="entry name" value="Na/solute_symporter"/>
</dbReference>
<comment type="subcellular location">
    <subcellularLocation>
        <location evidence="1">Cell membrane</location>
        <topology evidence="1">Multi-pass membrane protein</topology>
    </subcellularLocation>
</comment>
<keyword evidence="5 14" id="KW-0812">Transmembrane</keyword>
<reference evidence="15" key="1">
    <citation type="submission" date="2021-12" db="EMBL/GenBank/DDBJ databases">
        <authorList>
            <person name="King R."/>
        </authorList>
    </citation>
    <scope>NUCLEOTIDE SEQUENCE</scope>
</reference>
<keyword evidence="8" id="KW-0406">Ion transport</keyword>
<evidence type="ECO:0000256" key="12">
    <source>
        <dbReference type="ARBA" id="ARBA00036099"/>
    </source>
</evidence>
<dbReference type="InterPro" id="IPR018212">
    <property type="entry name" value="Na/solute_symporter_CS"/>
</dbReference>
<evidence type="ECO:0000313" key="15">
    <source>
        <dbReference type="EMBL" id="CAH0547669.1"/>
    </source>
</evidence>
<dbReference type="AlphaFoldDB" id="A0A9P0FAB2"/>
<evidence type="ECO:0000256" key="7">
    <source>
        <dbReference type="ARBA" id="ARBA00023053"/>
    </source>
</evidence>
<evidence type="ECO:0000256" key="8">
    <source>
        <dbReference type="ARBA" id="ARBA00023065"/>
    </source>
</evidence>
<dbReference type="PROSITE" id="PS50283">
    <property type="entry name" value="NA_SOLUT_SYMP_3"/>
    <property type="match status" value="1"/>
</dbReference>
<dbReference type="GO" id="GO:0015293">
    <property type="term" value="F:symporter activity"/>
    <property type="evidence" value="ECO:0007669"/>
    <property type="project" value="TreeGrafter"/>
</dbReference>
<feature type="transmembrane region" description="Helical" evidence="14">
    <location>
        <begin position="73"/>
        <end position="92"/>
    </location>
</feature>
<keyword evidence="7" id="KW-0915">Sodium</keyword>
<organism evidence="15 16">
    <name type="scientific">Brassicogethes aeneus</name>
    <name type="common">Rape pollen beetle</name>
    <name type="synonym">Meligethes aeneus</name>
    <dbReference type="NCBI Taxonomy" id="1431903"/>
    <lineage>
        <taxon>Eukaryota</taxon>
        <taxon>Metazoa</taxon>
        <taxon>Ecdysozoa</taxon>
        <taxon>Arthropoda</taxon>
        <taxon>Hexapoda</taxon>
        <taxon>Insecta</taxon>
        <taxon>Pterygota</taxon>
        <taxon>Neoptera</taxon>
        <taxon>Endopterygota</taxon>
        <taxon>Coleoptera</taxon>
        <taxon>Polyphaga</taxon>
        <taxon>Cucujiformia</taxon>
        <taxon>Nitidulidae</taxon>
        <taxon>Meligethinae</taxon>
        <taxon>Brassicogethes</taxon>
    </lineage>
</organism>
<sequence length="621" mass="69004">MMMNSTMDNLIQLTTTMIPNIVGSIDKVSFSWYDYTLFVFMLVLSACIGIYFGCFNNKQASAKEYLMGGKEMAVVPISLSLVASHVSGLSLLGVPADVYVYGACIGLQIFVSLIGYIINVYVFLPVFYKLQCISLFEYLEKRFDSRTRSFASFLFTLGMLLYLPIVIYIPALALSAATDVNIHYITPVVCGVCVFYTTIGGLKAVVWTDAIQFTLTIGSLLTVYYIGLNAVGGFSNVWIEAYKGKRLTFPIGLDITERDSILAVIIGSIFNFIQFSAVNQTCVQKFLSVPSFAKAKLTVLLFSIGMSLVLFFTTSMGLMMYAKYKNCDPYTQGYIEKVDQILPYYVLDVAGSIPGLPGLFIAGIFCAALSTLSASLNCLSGTIYEDFISKYLPAHTEKTTANILKLIVIITGVVCTAFVYVIEKFENVLPIAYTFNGVTGGPAMALFTLGVLFPKVKGRGAFYGSIIGLLVLLIVAFKAQYYKSIHLIVYPTKPLSTEGCYHNSSQEFLDMMTTKSFEFINNTTEAIINTKTVQDKAESNVFWLFRISHYYYTFLGFLCTVIPANIISYFSKEKQLPVDKDNISPLVHFLLTDDEVDLKNVPYYDVKKAMELNVSQEEDLC</sequence>
<keyword evidence="3" id="KW-0813">Transport</keyword>
<feature type="transmembrane region" description="Helical" evidence="14">
    <location>
        <begin position="428"/>
        <end position="453"/>
    </location>
</feature>
<evidence type="ECO:0000256" key="11">
    <source>
        <dbReference type="ARBA" id="ARBA00023201"/>
    </source>
</evidence>
<dbReference type="Gene3D" id="1.20.1730.10">
    <property type="entry name" value="Sodium/glucose cotransporter"/>
    <property type="match status" value="1"/>
</dbReference>
<dbReference type="GO" id="GO:0006814">
    <property type="term" value="P:sodium ion transport"/>
    <property type="evidence" value="ECO:0007669"/>
    <property type="project" value="UniProtKB-KW"/>
</dbReference>
<dbReference type="PROSITE" id="PS00457">
    <property type="entry name" value="NA_SOLUT_SYMP_2"/>
    <property type="match status" value="1"/>
</dbReference>
<dbReference type="GO" id="GO:0015075">
    <property type="term" value="F:monoatomic ion transmembrane transporter activity"/>
    <property type="evidence" value="ECO:0007669"/>
    <property type="project" value="UniProtKB-ARBA"/>
</dbReference>
<dbReference type="CDD" id="cd11492">
    <property type="entry name" value="SLC5sbd_NIS-SMVT"/>
    <property type="match status" value="1"/>
</dbReference>
<keyword evidence="11" id="KW-0739">Sodium transport</keyword>
<feature type="transmembrane region" description="Helical" evidence="14">
    <location>
        <begin position="98"/>
        <end position="128"/>
    </location>
</feature>
<feature type="transmembrane region" description="Helical" evidence="14">
    <location>
        <begin position="33"/>
        <end position="52"/>
    </location>
</feature>
<dbReference type="GO" id="GO:0098660">
    <property type="term" value="P:inorganic ion transmembrane transport"/>
    <property type="evidence" value="ECO:0007669"/>
    <property type="project" value="UniProtKB-ARBA"/>
</dbReference>
<gene>
    <name evidence="15" type="ORF">MELIAE_LOCUS1616</name>
</gene>
<feature type="transmembrane region" description="Helical" evidence="14">
    <location>
        <begin position="403"/>
        <end position="422"/>
    </location>
</feature>